<keyword evidence="2" id="KW-0472">Membrane</keyword>
<evidence type="ECO:0000313" key="3">
    <source>
        <dbReference type="EMBL" id="CAE0230827.1"/>
    </source>
</evidence>
<sequence>MHPSQNLTLEPPYFDLPPLDLGSKEAYKVSLVDSKLRDVRLNYVVVATLMTLFMSITFFMLILKTAFDDSDEFEYYSQVDFTQDNPNMRLAAWQTDNYYAQENDPWEATSAEREARADQESLEGRNHETLQLLVQQGP</sequence>
<reference evidence="3" key="1">
    <citation type="submission" date="2021-01" db="EMBL/GenBank/DDBJ databases">
        <authorList>
            <person name="Corre E."/>
            <person name="Pelletier E."/>
            <person name="Niang G."/>
            <person name="Scheremetjew M."/>
            <person name="Finn R."/>
            <person name="Kale V."/>
            <person name="Holt S."/>
            <person name="Cochrane G."/>
            <person name="Meng A."/>
            <person name="Brown T."/>
            <person name="Cohen L."/>
        </authorList>
    </citation>
    <scope>NUCLEOTIDE SEQUENCE</scope>
    <source>
        <strain evidence="3">Ras09</strain>
    </source>
</reference>
<name>A0A7S3FTK0_9SPIT</name>
<dbReference type="AlphaFoldDB" id="A0A7S3FTK0"/>
<evidence type="ECO:0000256" key="1">
    <source>
        <dbReference type="SAM" id="MobiDB-lite"/>
    </source>
</evidence>
<gene>
    <name evidence="3" type="ORF">SRAS04492_LOCUS2621</name>
</gene>
<keyword evidence="2" id="KW-0812">Transmembrane</keyword>
<accession>A0A7S3FTK0</accession>
<keyword evidence="2" id="KW-1133">Transmembrane helix</keyword>
<feature type="compositionally biased region" description="Basic and acidic residues" evidence="1">
    <location>
        <begin position="110"/>
        <end position="128"/>
    </location>
</feature>
<protein>
    <submittedName>
        <fullName evidence="3">Uncharacterized protein</fullName>
    </submittedName>
</protein>
<organism evidence="3">
    <name type="scientific">Strombidium rassoulzadegani</name>
    <dbReference type="NCBI Taxonomy" id="1082188"/>
    <lineage>
        <taxon>Eukaryota</taxon>
        <taxon>Sar</taxon>
        <taxon>Alveolata</taxon>
        <taxon>Ciliophora</taxon>
        <taxon>Intramacronucleata</taxon>
        <taxon>Spirotrichea</taxon>
        <taxon>Oligotrichia</taxon>
        <taxon>Strombidiidae</taxon>
        <taxon>Strombidium</taxon>
    </lineage>
</organism>
<feature type="region of interest" description="Disordered" evidence="1">
    <location>
        <begin position="107"/>
        <end position="138"/>
    </location>
</feature>
<feature type="transmembrane region" description="Helical" evidence="2">
    <location>
        <begin position="41"/>
        <end position="63"/>
    </location>
</feature>
<evidence type="ECO:0000256" key="2">
    <source>
        <dbReference type="SAM" id="Phobius"/>
    </source>
</evidence>
<dbReference type="EMBL" id="HBIA01004936">
    <property type="protein sequence ID" value="CAE0230827.1"/>
    <property type="molecule type" value="Transcribed_RNA"/>
</dbReference>
<proteinExistence type="predicted"/>